<dbReference type="InterPro" id="IPR052385">
    <property type="entry name" value="Obscurin/Obscurin-like_Reg"/>
</dbReference>
<protein>
    <recommendedName>
        <fullName evidence="5">Ig-like domain-containing protein</fullName>
    </recommendedName>
</protein>
<proteinExistence type="predicted"/>
<evidence type="ECO:0000256" key="2">
    <source>
        <dbReference type="ARBA" id="ARBA00022490"/>
    </source>
</evidence>
<keyword evidence="4" id="KW-1015">Disulfide bond</keyword>
<evidence type="ECO:0000313" key="6">
    <source>
        <dbReference type="Ensembl" id="ENSOSUP00000014938.1"/>
    </source>
</evidence>
<dbReference type="SUPFAM" id="SSF48726">
    <property type="entry name" value="Immunoglobulin"/>
    <property type="match status" value="1"/>
</dbReference>
<dbReference type="InterPro" id="IPR003598">
    <property type="entry name" value="Ig_sub2"/>
</dbReference>
<keyword evidence="3" id="KW-0597">Phosphoprotein</keyword>
<name>A0A8C8EBW1_9STRI</name>
<dbReference type="GO" id="GO:0005737">
    <property type="term" value="C:cytoplasm"/>
    <property type="evidence" value="ECO:0007669"/>
    <property type="project" value="UniProtKB-SubCell"/>
</dbReference>
<keyword evidence="2" id="KW-0963">Cytoplasm</keyword>
<evidence type="ECO:0000256" key="4">
    <source>
        <dbReference type="ARBA" id="ARBA00023157"/>
    </source>
</evidence>
<dbReference type="PROSITE" id="PS50835">
    <property type="entry name" value="IG_LIKE"/>
    <property type="match status" value="1"/>
</dbReference>
<feature type="domain" description="Ig-like" evidence="5">
    <location>
        <begin position="64"/>
        <end position="151"/>
    </location>
</feature>
<dbReference type="Gene3D" id="2.60.40.10">
    <property type="entry name" value="Immunoglobulins"/>
    <property type="match status" value="1"/>
</dbReference>
<keyword evidence="7" id="KW-1185">Reference proteome</keyword>
<evidence type="ECO:0000313" key="7">
    <source>
        <dbReference type="Proteomes" id="UP000694552"/>
    </source>
</evidence>
<dbReference type="PANTHER" id="PTHR35971">
    <property type="entry name" value="SI:DKEY-31G6.6"/>
    <property type="match status" value="1"/>
</dbReference>
<evidence type="ECO:0000256" key="3">
    <source>
        <dbReference type="ARBA" id="ARBA00022553"/>
    </source>
</evidence>
<dbReference type="Proteomes" id="UP000694552">
    <property type="component" value="Unplaced"/>
</dbReference>
<dbReference type="InterPro" id="IPR003599">
    <property type="entry name" value="Ig_sub"/>
</dbReference>
<dbReference type="InterPro" id="IPR036179">
    <property type="entry name" value="Ig-like_dom_sf"/>
</dbReference>
<dbReference type="FunFam" id="2.60.40.10:FF:000228">
    <property type="entry name" value="obscurin isoform X4"/>
    <property type="match status" value="1"/>
</dbReference>
<dbReference type="InterPro" id="IPR013098">
    <property type="entry name" value="Ig_I-set"/>
</dbReference>
<reference evidence="6" key="1">
    <citation type="submission" date="2025-08" db="UniProtKB">
        <authorList>
            <consortium name="Ensembl"/>
        </authorList>
    </citation>
    <scope>IDENTIFICATION</scope>
</reference>
<reference evidence="6" key="2">
    <citation type="submission" date="2025-09" db="UniProtKB">
        <authorList>
            <consortium name="Ensembl"/>
        </authorList>
    </citation>
    <scope>IDENTIFICATION</scope>
</reference>
<dbReference type="Ensembl" id="ENSOSUT00000015443.1">
    <property type="protein sequence ID" value="ENSOSUP00000014938.1"/>
    <property type="gene ID" value="ENSOSUG00000010651.1"/>
</dbReference>
<dbReference type="Pfam" id="PF07679">
    <property type="entry name" value="I-set"/>
    <property type="match status" value="1"/>
</dbReference>
<comment type="subcellular location">
    <subcellularLocation>
        <location evidence="1">Cytoplasm</location>
    </subcellularLocation>
</comment>
<evidence type="ECO:0000259" key="5">
    <source>
        <dbReference type="PROSITE" id="PS50835"/>
    </source>
</evidence>
<dbReference type="AlphaFoldDB" id="A0A8C8EBW1"/>
<accession>A0A8C8EBW1</accession>
<dbReference type="InterPro" id="IPR007110">
    <property type="entry name" value="Ig-like_dom"/>
</dbReference>
<sequence>MAQLYYILFYLISLYCRRFYPPFQLYPPSSSAFLVQCMQWPSNSQQSPAHFDLVLIPSLLVLHPSALPILFQEEVLNKEATEGEAVTLHCKLSKSAPVEWRKGNKVLKPSEKYKIEQEGPFAELMIRDVDLADAGDYSCVCGDQQTTAALTVNGALFLNDKWSTSL</sequence>
<evidence type="ECO:0000256" key="1">
    <source>
        <dbReference type="ARBA" id="ARBA00004496"/>
    </source>
</evidence>
<dbReference type="SMART" id="SM00409">
    <property type="entry name" value="IG"/>
    <property type="match status" value="1"/>
</dbReference>
<organism evidence="6 7">
    <name type="scientific">Otus sunia</name>
    <name type="common">Oriental scops-owl</name>
    <dbReference type="NCBI Taxonomy" id="257818"/>
    <lineage>
        <taxon>Eukaryota</taxon>
        <taxon>Metazoa</taxon>
        <taxon>Chordata</taxon>
        <taxon>Craniata</taxon>
        <taxon>Vertebrata</taxon>
        <taxon>Euteleostomi</taxon>
        <taxon>Archelosauria</taxon>
        <taxon>Archosauria</taxon>
        <taxon>Dinosauria</taxon>
        <taxon>Saurischia</taxon>
        <taxon>Theropoda</taxon>
        <taxon>Coelurosauria</taxon>
        <taxon>Aves</taxon>
        <taxon>Neognathae</taxon>
        <taxon>Neoaves</taxon>
        <taxon>Telluraves</taxon>
        <taxon>Strigiformes</taxon>
        <taxon>Strigidae</taxon>
        <taxon>Otus</taxon>
    </lineage>
</organism>
<dbReference type="SMART" id="SM00408">
    <property type="entry name" value="IGc2"/>
    <property type="match status" value="1"/>
</dbReference>
<dbReference type="InterPro" id="IPR013783">
    <property type="entry name" value="Ig-like_fold"/>
</dbReference>
<dbReference type="PANTHER" id="PTHR35971:SF5">
    <property type="entry name" value="OBSCURIN LIKE CYTOSKELETAL ADAPTOR 1"/>
    <property type="match status" value="1"/>
</dbReference>